<sequence length="130" mass="15281">MKIIESNLRKVNNAIRVIEQFDLKGKHRKREKVYQRAFLMAKLKQMGCTLEYIGGLFDKTHATVLHNIETHKYFTKITDLEYRLAITPVKVTYKNMNAEIQANIFDDVLTANDYEDLLTIKEKIHNGMYN</sequence>
<organism evidence="2">
    <name type="scientific">uncultured Caudovirales phage</name>
    <dbReference type="NCBI Taxonomy" id="2100421"/>
    <lineage>
        <taxon>Viruses</taxon>
        <taxon>Duplodnaviria</taxon>
        <taxon>Heunggongvirae</taxon>
        <taxon>Uroviricota</taxon>
        <taxon>Caudoviricetes</taxon>
        <taxon>Peduoviridae</taxon>
        <taxon>Maltschvirus</taxon>
        <taxon>Maltschvirus maltsch</taxon>
    </lineage>
</organism>
<name>A0A6J5MA19_9CAUD</name>
<reference evidence="2" key="1">
    <citation type="submission" date="2020-04" db="EMBL/GenBank/DDBJ databases">
        <authorList>
            <person name="Chiriac C."/>
            <person name="Salcher M."/>
            <person name="Ghai R."/>
            <person name="Kavagutti S V."/>
        </authorList>
    </citation>
    <scope>NUCLEOTIDE SEQUENCE</scope>
</reference>
<dbReference type="GO" id="GO:0005524">
    <property type="term" value="F:ATP binding"/>
    <property type="evidence" value="ECO:0007669"/>
    <property type="project" value="InterPro"/>
</dbReference>
<dbReference type="Gene3D" id="1.10.1750.10">
    <property type="match status" value="1"/>
</dbReference>
<proteinExistence type="predicted"/>
<evidence type="ECO:0000313" key="2">
    <source>
        <dbReference type="EMBL" id="CAB4142020.1"/>
    </source>
</evidence>
<dbReference type="SMART" id="SM00760">
    <property type="entry name" value="Bac_DnaA_C"/>
    <property type="match status" value="1"/>
</dbReference>
<dbReference type="EMBL" id="LR796399">
    <property type="protein sequence ID" value="CAB4142020.1"/>
    <property type="molecule type" value="Genomic_DNA"/>
</dbReference>
<dbReference type="GO" id="GO:0043565">
    <property type="term" value="F:sequence-specific DNA binding"/>
    <property type="evidence" value="ECO:0007669"/>
    <property type="project" value="InterPro"/>
</dbReference>
<accession>A0A6J5MA19</accession>
<evidence type="ECO:0000259" key="1">
    <source>
        <dbReference type="SMART" id="SM00760"/>
    </source>
</evidence>
<protein>
    <submittedName>
        <fullName evidence="2">Chromosomal replication initiator, DnaA C-terminal</fullName>
    </submittedName>
</protein>
<dbReference type="SUPFAM" id="SSF48295">
    <property type="entry name" value="TrpR-like"/>
    <property type="match status" value="1"/>
</dbReference>
<dbReference type="GO" id="GO:0006270">
    <property type="term" value="P:DNA replication initiation"/>
    <property type="evidence" value="ECO:0007669"/>
    <property type="project" value="InterPro"/>
</dbReference>
<feature type="domain" description="Chromosomal replication initiator DnaA C-terminal" evidence="1">
    <location>
        <begin position="10"/>
        <end position="71"/>
    </location>
</feature>
<dbReference type="InterPro" id="IPR010921">
    <property type="entry name" value="Trp_repressor/repl_initiator"/>
</dbReference>
<dbReference type="InterPro" id="IPR013159">
    <property type="entry name" value="DnaA_C"/>
</dbReference>
<dbReference type="GO" id="GO:0006275">
    <property type="term" value="P:regulation of DNA replication"/>
    <property type="evidence" value="ECO:0007669"/>
    <property type="project" value="InterPro"/>
</dbReference>
<dbReference type="Pfam" id="PF08299">
    <property type="entry name" value="Bac_DnaA_C"/>
    <property type="match status" value="1"/>
</dbReference>
<gene>
    <name evidence="2" type="ORF">UFOVP425_10</name>
</gene>